<dbReference type="AlphaFoldDB" id="A0A173ME38"/>
<dbReference type="EMBL" id="FTOR01000008">
    <property type="protein sequence ID" value="SIT28724.1"/>
    <property type="molecule type" value="Genomic_DNA"/>
</dbReference>
<protein>
    <recommendedName>
        <fullName evidence="3">DUF2851 domain-containing protein</fullName>
    </recommendedName>
</protein>
<evidence type="ECO:0008006" key="3">
    <source>
        <dbReference type="Google" id="ProtNLM"/>
    </source>
</evidence>
<keyword evidence="2" id="KW-1185">Reference proteome</keyword>
<organism evidence="1 2">
    <name type="scientific">Filimonas lacunae</name>
    <dbReference type="NCBI Taxonomy" id="477680"/>
    <lineage>
        <taxon>Bacteria</taxon>
        <taxon>Pseudomonadati</taxon>
        <taxon>Bacteroidota</taxon>
        <taxon>Chitinophagia</taxon>
        <taxon>Chitinophagales</taxon>
        <taxon>Chitinophagaceae</taxon>
        <taxon>Filimonas</taxon>
    </lineage>
</organism>
<gene>
    <name evidence="1" type="ORF">SAMN05421788_108108</name>
</gene>
<evidence type="ECO:0000313" key="1">
    <source>
        <dbReference type="EMBL" id="SIT28724.1"/>
    </source>
</evidence>
<dbReference type="RefSeq" id="WP_076381141.1">
    <property type="nucleotide sequence ID" value="NZ_AP017422.1"/>
</dbReference>
<sequence length="436" mass="50430">MLTHAPHTANIITEKLLQFIWLHRYFNYKSAYTTEGEPIEVIQTGILNVNQGPDFLQARIRIRDKTWAGNVELHIQTTDWDRHRHSPDSHYDNVVLHVVWQHPKPAASLGNRQIPVLELQPLVSTLMLQQYQKLMEAPDLPGCSSLLPVLSDISWTAWKERLAVERLTRKSAEILEFLTASNNHWEEVFWWLLARNFGLKVNATFFETVARSIPVNVLARHKGQINQLECLLLGQANLLSETFTGTYEQMLQKEYRYLKHKYSLPTIKGQVSYLRMRPAAFPTVRLAQLAMLIHKSHHLFSFVRDADSLQQVTCFFDVTANDYWHYHYTMRETAEYLPKKMGKALVNNIVINTVVPILFAYGLHMNDELIKERAVAWLLQTPKEENSIITYWQQQNIEAVNAMDSQALIELKNLYCSKKQCLDCAVGNTLLKNSSS</sequence>
<dbReference type="STRING" id="477680.SAMN05421788_108108"/>
<dbReference type="InterPro" id="IPR021272">
    <property type="entry name" value="DUF2851"/>
</dbReference>
<dbReference type="KEGG" id="fln:FLA_1761"/>
<name>A0A173ME38_9BACT</name>
<evidence type="ECO:0000313" key="2">
    <source>
        <dbReference type="Proteomes" id="UP000186917"/>
    </source>
</evidence>
<accession>A0A173ME38</accession>
<dbReference type="Proteomes" id="UP000186917">
    <property type="component" value="Unassembled WGS sequence"/>
</dbReference>
<reference evidence="2" key="1">
    <citation type="submission" date="2017-01" db="EMBL/GenBank/DDBJ databases">
        <authorList>
            <person name="Varghese N."/>
            <person name="Submissions S."/>
        </authorList>
    </citation>
    <scope>NUCLEOTIDE SEQUENCE [LARGE SCALE GENOMIC DNA]</scope>
    <source>
        <strain evidence="2">DSM 21054</strain>
    </source>
</reference>
<dbReference type="Pfam" id="PF11013">
    <property type="entry name" value="DUF2851"/>
    <property type="match status" value="1"/>
</dbReference>
<proteinExistence type="predicted"/>